<dbReference type="SUPFAM" id="SSF103256">
    <property type="entry name" value="Hypothetical protein TM0160"/>
    <property type="match status" value="1"/>
</dbReference>
<proteinExistence type="predicted"/>
<organism evidence="2 3">
    <name type="scientific">Actinocatenispora thailandica</name>
    <dbReference type="NCBI Taxonomy" id="227318"/>
    <lineage>
        <taxon>Bacteria</taxon>
        <taxon>Bacillati</taxon>
        <taxon>Actinomycetota</taxon>
        <taxon>Actinomycetes</taxon>
        <taxon>Micromonosporales</taxon>
        <taxon>Micromonosporaceae</taxon>
        <taxon>Actinocatenispora</taxon>
    </lineage>
</organism>
<accession>A0A7R7HXN9</accession>
<dbReference type="InterPro" id="IPR003729">
    <property type="entry name" value="Bi_nuclease_dom"/>
</dbReference>
<evidence type="ECO:0000313" key="3">
    <source>
        <dbReference type="Proteomes" id="UP000611640"/>
    </source>
</evidence>
<name>A0A7R7HXN9_9ACTN</name>
<evidence type="ECO:0000313" key="2">
    <source>
        <dbReference type="EMBL" id="BCJ35333.1"/>
    </source>
</evidence>
<dbReference type="AlphaFoldDB" id="A0A7R7HXN9"/>
<dbReference type="Pfam" id="PF02577">
    <property type="entry name" value="BFN_dom"/>
    <property type="match status" value="1"/>
</dbReference>
<dbReference type="KEGG" id="atl:Athai_28360"/>
<sequence>MAARSESVALTDARGGVGVGPGWPCGWGRPGTTEAAVQELSVVGVRVELPGNQPIVLLKEASGDRYLPIWIGAVEATAIAFEQQGVKPARPLTHDLLRDVLTALGSPLQLVEITELKDTVFYAELVIGDGVRVSARPSDAIALALRVGATIQCSEQVLDAVGIVIPDEQEDEVERFREFLDQVSPEDFAG</sequence>
<dbReference type="PROSITE" id="PS51658">
    <property type="entry name" value="BFN"/>
    <property type="match status" value="1"/>
</dbReference>
<dbReference type="GO" id="GO:0004518">
    <property type="term" value="F:nuclease activity"/>
    <property type="evidence" value="ECO:0007669"/>
    <property type="project" value="InterPro"/>
</dbReference>
<dbReference type="Proteomes" id="UP000611640">
    <property type="component" value="Chromosome"/>
</dbReference>
<evidence type="ECO:0000259" key="1">
    <source>
        <dbReference type="PROSITE" id="PS51658"/>
    </source>
</evidence>
<protein>
    <recommendedName>
        <fullName evidence="1">BFN domain-containing protein</fullName>
    </recommendedName>
</protein>
<gene>
    <name evidence="2" type="ORF">Athai_28360</name>
</gene>
<dbReference type="Gene3D" id="3.10.690.10">
    <property type="entry name" value="Bifunctional nuclease domain"/>
    <property type="match status" value="1"/>
</dbReference>
<feature type="domain" description="BFN" evidence="1">
    <location>
        <begin position="37"/>
        <end position="165"/>
    </location>
</feature>
<dbReference type="PANTHER" id="PTHR15160:SF1">
    <property type="entry name" value="VON HIPPEL-LINDAU DISEASE TUMOR SUPPRESSOR"/>
    <property type="match status" value="1"/>
</dbReference>
<dbReference type="PANTHER" id="PTHR15160">
    <property type="entry name" value="VON HIPPEL-LINDAU PROTEIN"/>
    <property type="match status" value="1"/>
</dbReference>
<dbReference type="EMBL" id="AP023355">
    <property type="protein sequence ID" value="BCJ35333.1"/>
    <property type="molecule type" value="Genomic_DNA"/>
</dbReference>
<dbReference type="InterPro" id="IPR036104">
    <property type="entry name" value="BFN_sf"/>
</dbReference>
<reference evidence="2 3" key="1">
    <citation type="submission" date="2020-08" db="EMBL/GenBank/DDBJ databases">
        <title>Whole genome shotgun sequence of Actinocatenispora thailandica NBRC 105041.</title>
        <authorList>
            <person name="Komaki H."/>
            <person name="Tamura T."/>
        </authorList>
    </citation>
    <scope>NUCLEOTIDE SEQUENCE [LARGE SCALE GENOMIC DNA]</scope>
    <source>
        <strain evidence="2 3">NBRC 105041</strain>
    </source>
</reference>
<keyword evidence="3" id="KW-1185">Reference proteome</keyword>